<dbReference type="OrthoDB" id="327981at2"/>
<dbReference type="EMBL" id="RQHW01000002">
    <property type="protein sequence ID" value="TGN21121.1"/>
    <property type="molecule type" value="Genomic_DNA"/>
</dbReference>
<comment type="caution">
    <text evidence="1">The sequence shown here is derived from an EMBL/GenBank/DDBJ whole genome shotgun (WGS) entry which is preliminary data.</text>
</comment>
<dbReference type="InterPro" id="IPR011458">
    <property type="entry name" value="DUF1564"/>
</dbReference>
<protein>
    <submittedName>
        <fullName evidence="1">DUF1564 family protein</fullName>
    </submittedName>
</protein>
<keyword evidence="2" id="KW-1185">Reference proteome</keyword>
<sequence length="194" mass="22538">MGNGLEGGGWEFLQKRTILQNKNLFLLDMKKITQTKHFEKHSLTYQNSTTSVSTMLISERLSHELNEFVEQNGGSFKELFRSLLDEFGEMILSYQPTSSTRLKKEYQASGQAQIKRNIRVSDSDLEEFRIIADYLRMSKCKLFAMLLEWKLIGWGLVLRRVGVVRVPTHHLTHFLSILAKPSFFSQKSKIYLRS</sequence>
<evidence type="ECO:0000313" key="1">
    <source>
        <dbReference type="EMBL" id="TGN21121.1"/>
    </source>
</evidence>
<dbReference type="AlphaFoldDB" id="A0A4R9M591"/>
<organism evidence="1 2">
    <name type="scientific">Leptospira idonii</name>
    <dbReference type="NCBI Taxonomy" id="1193500"/>
    <lineage>
        <taxon>Bacteria</taxon>
        <taxon>Pseudomonadati</taxon>
        <taxon>Spirochaetota</taxon>
        <taxon>Spirochaetia</taxon>
        <taxon>Leptospirales</taxon>
        <taxon>Leptospiraceae</taxon>
        <taxon>Leptospira</taxon>
    </lineage>
</organism>
<proteinExistence type="predicted"/>
<dbReference type="Proteomes" id="UP000298058">
    <property type="component" value="Unassembled WGS sequence"/>
</dbReference>
<reference evidence="1" key="1">
    <citation type="journal article" date="2019" name="PLoS Negl. Trop. Dis.">
        <title>Revisiting the worldwide diversity of Leptospira species in the environment.</title>
        <authorList>
            <person name="Vincent A.T."/>
            <person name="Schiettekatte O."/>
            <person name="Bourhy P."/>
            <person name="Veyrier F.J."/>
            <person name="Picardeau M."/>
        </authorList>
    </citation>
    <scope>NUCLEOTIDE SEQUENCE [LARGE SCALE GENOMIC DNA]</scope>
    <source>
        <strain evidence="1">201300427</strain>
    </source>
</reference>
<dbReference type="Pfam" id="PF07600">
    <property type="entry name" value="DUF1564"/>
    <property type="match status" value="1"/>
</dbReference>
<dbReference type="RefSeq" id="WP_135758656.1">
    <property type="nucleotide sequence ID" value="NZ_RQHW01000002.1"/>
</dbReference>
<accession>A0A4R9M591</accession>
<name>A0A4R9M591_9LEPT</name>
<gene>
    <name evidence="1" type="ORF">EHS15_00975</name>
</gene>
<evidence type="ECO:0000313" key="2">
    <source>
        <dbReference type="Proteomes" id="UP000298058"/>
    </source>
</evidence>